<dbReference type="GO" id="GO:0005524">
    <property type="term" value="F:ATP binding"/>
    <property type="evidence" value="ECO:0007669"/>
    <property type="project" value="UniProtKB-KW"/>
</dbReference>
<dbReference type="InterPro" id="IPR003593">
    <property type="entry name" value="AAA+_ATPase"/>
</dbReference>
<dbReference type="PANTHER" id="PTHR43869">
    <property type="entry name" value="GLYCINE BETAINE/PROLINE BETAINE TRANSPORT SYSTEM ATP-BINDING PROTEIN PROV"/>
    <property type="match status" value="1"/>
</dbReference>
<keyword evidence="5" id="KW-0029">Amino-acid transport</keyword>
<evidence type="ECO:0000313" key="10">
    <source>
        <dbReference type="EMBL" id="NIY48535.1"/>
    </source>
</evidence>
<gene>
    <name evidence="10" type="primary">proV</name>
    <name evidence="10" type="ORF">E2L00_13700</name>
</gene>
<dbReference type="InterPro" id="IPR003439">
    <property type="entry name" value="ABC_transporter-like_ATP-bd"/>
</dbReference>
<dbReference type="SUPFAM" id="SSF54631">
    <property type="entry name" value="CBS-domain pair"/>
    <property type="match status" value="1"/>
</dbReference>
<evidence type="ECO:0000256" key="1">
    <source>
        <dbReference type="ARBA" id="ARBA00005417"/>
    </source>
</evidence>
<evidence type="ECO:0000259" key="8">
    <source>
        <dbReference type="PROSITE" id="PS50893"/>
    </source>
</evidence>
<accession>A0ABX0VQI2</accession>
<dbReference type="InterPro" id="IPR027417">
    <property type="entry name" value="P-loop_NTPase"/>
</dbReference>
<dbReference type="CDD" id="cd09831">
    <property type="entry name" value="CBS_pair_ABC_Gly_Pro_assoc"/>
    <property type="match status" value="1"/>
</dbReference>
<reference evidence="10 11" key="1">
    <citation type="journal article" date="2020" name="Microorganisms">
        <title>Polyphasic Characterisation of Cedecea colo sp. nov., a New Enteric Bacterium Isolated from the Koala Hindgut.</title>
        <authorList>
            <person name="Boath J.M."/>
            <person name="Dakhal S."/>
            <person name="Van T.T.H."/>
            <person name="Moore R.J."/>
            <person name="Dekiwadia C."/>
            <person name="Macreadie I.G."/>
        </authorList>
    </citation>
    <scope>NUCLEOTIDE SEQUENCE [LARGE SCALE GENOMIC DNA]</scope>
    <source>
        <strain evidence="10 11">ZA</strain>
    </source>
</reference>
<evidence type="ECO:0000256" key="6">
    <source>
        <dbReference type="PROSITE-ProRule" id="PRU00703"/>
    </source>
</evidence>
<dbReference type="EC" id="7.6.2.9" evidence="7"/>
<evidence type="ECO:0000256" key="2">
    <source>
        <dbReference type="ARBA" id="ARBA00022448"/>
    </source>
</evidence>
<dbReference type="PROSITE" id="PS50893">
    <property type="entry name" value="ABC_TRANSPORTER_2"/>
    <property type="match status" value="1"/>
</dbReference>
<evidence type="ECO:0000313" key="11">
    <source>
        <dbReference type="Proteomes" id="UP000697927"/>
    </source>
</evidence>
<dbReference type="Pfam" id="PF00005">
    <property type="entry name" value="ABC_tran"/>
    <property type="match status" value="1"/>
</dbReference>
<dbReference type="InterPro" id="IPR005892">
    <property type="entry name" value="Gly-betaine_transp_ATP-bd"/>
</dbReference>
<dbReference type="PROSITE" id="PS51371">
    <property type="entry name" value="CBS"/>
    <property type="match status" value="1"/>
</dbReference>
<keyword evidence="3 7" id="KW-0547">Nucleotide-binding</keyword>
<keyword evidence="7" id="KW-0997">Cell inner membrane</keyword>
<keyword evidence="7" id="KW-0472">Membrane</keyword>
<feature type="domain" description="ABC transporter" evidence="8">
    <location>
        <begin position="29"/>
        <end position="265"/>
    </location>
</feature>
<evidence type="ECO:0000256" key="7">
    <source>
        <dbReference type="RuleBase" id="RU369116"/>
    </source>
</evidence>
<dbReference type="Pfam" id="PF00571">
    <property type="entry name" value="CBS"/>
    <property type="match status" value="1"/>
</dbReference>
<dbReference type="Gene3D" id="3.40.50.300">
    <property type="entry name" value="P-loop containing nucleotide triphosphate hydrolases"/>
    <property type="match status" value="1"/>
</dbReference>
<dbReference type="NCBIfam" id="NF007480">
    <property type="entry name" value="PRK10070.1"/>
    <property type="match status" value="1"/>
</dbReference>
<feature type="domain" description="CBS" evidence="9">
    <location>
        <begin position="343"/>
        <end position="398"/>
    </location>
</feature>
<keyword evidence="11" id="KW-1185">Reference proteome</keyword>
<proteinExistence type="inferred from homology"/>
<dbReference type="SMART" id="SM00382">
    <property type="entry name" value="AAA"/>
    <property type="match status" value="1"/>
</dbReference>
<comment type="subunit">
    <text evidence="7">The complex is probably composed of two ATP-binding proteins, two transmembrane proteins and a solute-binding protein.</text>
</comment>
<dbReference type="PROSITE" id="PS00211">
    <property type="entry name" value="ABC_TRANSPORTER_1"/>
    <property type="match status" value="1"/>
</dbReference>
<dbReference type="Gene3D" id="3.10.580.10">
    <property type="entry name" value="CBS-domain"/>
    <property type="match status" value="1"/>
</dbReference>
<dbReference type="EMBL" id="SOYS01000006">
    <property type="protein sequence ID" value="NIY48535.1"/>
    <property type="molecule type" value="Genomic_DNA"/>
</dbReference>
<dbReference type="SUPFAM" id="SSF52540">
    <property type="entry name" value="P-loop containing nucleoside triphosphate hydrolases"/>
    <property type="match status" value="1"/>
</dbReference>
<keyword evidence="7" id="KW-1003">Cell membrane</keyword>
<dbReference type="InterPro" id="IPR000644">
    <property type="entry name" value="CBS_dom"/>
</dbReference>
<keyword evidence="4 7" id="KW-0067">ATP-binding</keyword>
<sequence>MAIKLEVKNLYKVFGEHPQRAFKYIEKGLSKAEILEKTGLSLGVKDASLAIEEGEIFVIMGLSGSGKSTMVRLLNRLIEPTRGQVLIDGVDIAKISDVELREVRKNKISMVFQSFALMPHMNVLNNTAFGMELAGMPVAERQEKALDALRQVGLENYAHAYPDELSGGMRQRVGLARALAINPDILLMDEAFSALDPLIRTEMQDELVKLQAKHQRTIVFISHDLDEAMRIGDRIAIMQGGEVVQVGTPDEILNNPANDYVRTFFRGVDISQVFSAKDIARRSPTGLLRKIPGFGPRSALKLLQDDDREYGYVIERGQKFLGIVSTDSLKAALAEGQGLDSAFLDSPAAVSADTSLSDLLTHVGQAPCAVPVVGEENQYVGIISKGVLLQALDREGATNE</sequence>
<evidence type="ECO:0000256" key="4">
    <source>
        <dbReference type="ARBA" id="ARBA00022840"/>
    </source>
</evidence>
<dbReference type="NCBIfam" id="TIGR01186">
    <property type="entry name" value="proV"/>
    <property type="match status" value="1"/>
</dbReference>
<dbReference type="CDD" id="cd03294">
    <property type="entry name" value="ABC_Pro_Gly_Betaine"/>
    <property type="match status" value="1"/>
</dbReference>
<comment type="similarity">
    <text evidence="1 7">Belongs to the ABC transporter superfamily.</text>
</comment>
<dbReference type="PANTHER" id="PTHR43869:SF1">
    <property type="entry name" value="GLYCINE BETAINE_PROLINE BETAINE TRANSPORT SYSTEM ATP-BINDING PROTEIN PROV"/>
    <property type="match status" value="1"/>
</dbReference>
<dbReference type="InterPro" id="IPR046342">
    <property type="entry name" value="CBS_dom_sf"/>
</dbReference>
<keyword evidence="2 7" id="KW-0813">Transport</keyword>
<protein>
    <recommendedName>
        <fullName evidence="7">Quaternary amine transport ATP-binding protein</fullName>
        <ecNumber evidence="7">7.6.2.9</ecNumber>
    </recommendedName>
</protein>
<dbReference type="RefSeq" id="WP_167612492.1">
    <property type="nucleotide sequence ID" value="NZ_SOYS01000006.1"/>
</dbReference>
<dbReference type="InterPro" id="IPR051921">
    <property type="entry name" value="ABC_osmolyte_uptake_ATP-bind"/>
</dbReference>
<organism evidence="10 11">
    <name type="scientific">Cedecea colo</name>
    <dbReference type="NCBI Taxonomy" id="2552946"/>
    <lineage>
        <taxon>Bacteria</taxon>
        <taxon>Pseudomonadati</taxon>
        <taxon>Pseudomonadota</taxon>
        <taxon>Gammaproteobacteria</taxon>
        <taxon>Enterobacterales</taxon>
        <taxon>Enterobacteriaceae</taxon>
        <taxon>Cedecea</taxon>
    </lineage>
</organism>
<evidence type="ECO:0000259" key="9">
    <source>
        <dbReference type="PROSITE" id="PS51371"/>
    </source>
</evidence>
<evidence type="ECO:0000256" key="3">
    <source>
        <dbReference type="ARBA" id="ARBA00022741"/>
    </source>
</evidence>
<comment type="subcellular location">
    <subcellularLocation>
        <location evidence="7">Cell inner membrane</location>
        <topology evidence="7">Peripheral membrane protein</topology>
    </subcellularLocation>
</comment>
<keyword evidence="6" id="KW-0129">CBS domain</keyword>
<comment type="caution">
    <text evidence="10">The sequence shown here is derived from an EMBL/GenBank/DDBJ whole genome shotgun (WGS) entry which is preliminary data.</text>
</comment>
<comment type="catalytic activity">
    <reaction evidence="7">
        <text>a quaternary ammonium(out) + ATP + H2O = a quaternary ammonium(in) + ADP + phosphate + H(+)</text>
        <dbReference type="Rhea" id="RHEA:11036"/>
        <dbReference type="ChEBI" id="CHEBI:15377"/>
        <dbReference type="ChEBI" id="CHEBI:15378"/>
        <dbReference type="ChEBI" id="CHEBI:30616"/>
        <dbReference type="ChEBI" id="CHEBI:35267"/>
        <dbReference type="ChEBI" id="CHEBI:43474"/>
        <dbReference type="ChEBI" id="CHEBI:456216"/>
    </reaction>
</comment>
<name>A0ABX0VQI2_9ENTR</name>
<evidence type="ECO:0000256" key="5">
    <source>
        <dbReference type="ARBA" id="ARBA00022970"/>
    </source>
</evidence>
<dbReference type="InterPro" id="IPR017871">
    <property type="entry name" value="ABC_transporter-like_CS"/>
</dbReference>
<dbReference type="Proteomes" id="UP000697927">
    <property type="component" value="Unassembled WGS sequence"/>
</dbReference>